<protein>
    <submittedName>
        <fullName evidence="1">Uncharacterized protein</fullName>
    </submittedName>
</protein>
<proteinExistence type="predicted"/>
<evidence type="ECO:0000313" key="2">
    <source>
        <dbReference type="Proteomes" id="UP000269945"/>
    </source>
</evidence>
<keyword evidence="2" id="KW-1185">Reference proteome</keyword>
<evidence type="ECO:0000313" key="1">
    <source>
        <dbReference type="EMBL" id="VCW76636.1"/>
    </source>
</evidence>
<accession>A0A9X9PY04</accession>
<organism evidence="1 2">
    <name type="scientific">Gulo gulo</name>
    <name type="common">Wolverine</name>
    <name type="synonym">Gluton</name>
    <dbReference type="NCBI Taxonomy" id="48420"/>
    <lineage>
        <taxon>Eukaryota</taxon>
        <taxon>Metazoa</taxon>
        <taxon>Chordata</taxon>
        <taxon>Craniata</taxon>
        <taxon>Vertebrata</taxon>
        <taxon>Euteleostomi</taxon>
        <taxon>Mammalia</taxon>
        <taxon>Eutheria</taxon>
        <taxon>Laurasiatheria</taxon>
        <taxon>Carnivora</taxon>
        <taxon>Caniformia</taxon>
        <taxon>Musteloidea</taxon>
        <taxon>Mustelidae</taxon>
        <taxon>Guloninae</taxon>
        <taxon>Gulo</taxon>
    </lineage>
</organism>
<gene>
    <name evidence="1" type="ORF">BN2614_LOCUS4</name>
</gene>
<reference evidence="1 2" key="1">
    <citation type="submission" date="2018-10" db="EMBL/GenBank/DDBJ databases">
        <authorList>
            <person name="Ekblom R."/>
            <person name="Jareborg N."/>
        </authorList>
    </citation>
    <scope>NUCLEOTIDE SEQUENCE [LARGE SCALE GENOMIC DNA]</scope>
    <source>
        <tissue evidence="1">Muscle</tissue>
    </source>
</reference>
<sequence>MGSRPWRRVGVLC</sequence>
<dbReference type="Proteomes" id="UP000269945">
    <property type="component" value="Unassembled WGS sequence"/>
</dbReference>
<comment type="caution">
    <text evidence="1">The sequence shown here is derived from an EMBL/GenBank/DDBJ whole genome shotgun (WGS) entry which is preliminary data.</text>
</comment>
<dbReference type="EMBL" id="CYRY02007676">
    <property type="protein sequence ID" value="VCW76636.1"/>
    <property type="molecule type" value="Genomic_DNA"/>
</dbReference>
<name>A0A9X9PY04_GULGU</name>